<feature type="domain" description="DUF6538" evidence="1">
    <location>
        <begin position="24"/>
        <end position="56"/>
    </location>
</feature>
<evidence type="ECO:0000259" key="1">
    <source>
        <dbReference type="Pfam" id="PF20172"/>
    </source>
</evidence>
<dbReference type="InterPro" id="IPR046668">
    <property type="entry name" value="DUF6538"/>
</dbReference>
<dbReference type="EMBL" id="CABFMQ020000109">
    <property type="protein sequence ID" value="VTZ51882.1"/>
    <property type="molecule type" value="Genomic_DNA"/>
</dbReference>
<evidence type="ECO:0000313" key="3">
    <source>
        <dbReference type="Proteomes" id="UP000485880"/>
    </source>
</evidence>
<dbReference type="AlphaFoldDB" id="A0A8B6MAH4"/>
<keyword evidence="3" id="KW-1185">Reference proteome</keyword>
<evidence type="ECO:0000313" key="2">
    <source>
        <dbReference type="EMBL" id="VTZ51882.1"/>
    </source>
</evidence>
<name>A0A8B6MAH4_METTU</name>
<sequence length="56" mass="6394">MKISRFRPFWCYKVGAKIAGKVKHLINRQGNFYARIVVPISLRSIVGKTEFRAALG</sequence>
<proteinExistence type="predicted"/>
<dbReference type="Pfam" id="PF20172">
    <property type="entry name" value="DUF6538"/>
    <property type="match status" value="1"/>
</dbReference>
<comment type="caution">
    <text evidence="2">The sequence shown here is derived from an EMBL/GenBank/DDBJ whole genome shotgun (WGS) entry which is preliminary data.</text>
</comment>
<organism evidence="2 3">
    <name type="scientific">Methylocella tundrae</name>
    <dbReference type="NCBI Taxonomy" id="227605"/>
    <lineage>
        <taxon>Bacteria</taxon>
        <taxon>Pseudomonadati</taxon>
        <taxon>Pseudomonadota</taxon>
        <taxon>Alphaproteobacteria</taxon>
        <taxon>Hyphomicrobiales</taxon>
        <taxon>Beijerinckiaceae</taxon>
        <taxon>Methylocella</taxon>
    </lineage>
</organism>
<accession>A0A8B6MAH4</accession>
<reference evidence="2 3" key="1">
    <citation type="submission" date="2019-05" db="EMBL/GenBank/DDBJ databases">
        <authorList>
            <person name="Farhan Ul Haque M."/>
        </authorList>
    </citation>
    <scope>NUCLEOTIDE SEQUENCE [LARGE SCALE GENOMIC DNA]</scope>
    <source>
        <strain evidence="2">2</strain>
    </source>
</reference>
<dbReference type="Proteomes" id="UP000485880">
    <property type="component" value="Unassembled WGS sequence"/>
</dbReference>
<dbReference type="RefSeq" id="WP_425312495.1">
    <property type="nucleotide sequence ID" value="NZ_CABFMQ020000109.1"/>
</dbReference>
<protein>
    <recommendedName>
        <fullName evidence="1">DUF6538 domain-containing protein</fullName>
    </recommendedName>
</protein>
<gene>
    <name evidence="2" type="ORF">MPC4_50190</name>
</gene>